<comment type="subcellular location">
    <subcellularLocation>
        <location evidence="1">Cell membrane</location>
        <topology evidence="1">Multi-pass membrane protein</topology>
    </subcellularLocation>
</comment>
<dbReference type="GO" id="GO:0042128">
    <property type="term" value="P:nitrate assimilation"/>
    <property type="evidence" value="ECO:0007669"/>
    <property type="project" value="UniProtKB-KW"/>
</dbReference>
<keyword evidence="7 8" id="KW-0472">Membrane</keyword>
<feature type="transmembrane region" description="Helical" evidence="8">
    <location>
        <begin position="295"/>
        <end position="317"/>
    </location>
</feature>
<dbReference type="CDD" id="cd00130">
    <property type="entry name" value="PAS"/>
    <property type="match status" value="1"/>
</dbReference>
<feature type="transmembrane region" description="Helical" evidence="8">
    <location>
        <begin position="329"/>
        <end position="352"/>
    </location>
</feature>
<dbReference type="SUPFAM" id="SSF55785">
    <property type="entry name" value="PYP-like sensor domain (PAS domain)"/>
    <property type="match status" value="1"/>
</dbReference>
<feature type="transmembrane region" description="Helical" evidence="8">
    <location>
        <begin position="358"/>
        <end position="378"/>
    </location>
</feature>
<sequence length="501" mass="55302">MGDMMAKKFQLPLQTFNLILGFMVWVILSSLLSYIKQDIPIPADRLALVTAIPVVLGSILRIPFGYYANVIGSRLVFMISFILLLFPVYYISEANSLSDLIIGGIFLGIGGAVFSVGVTSIPKYFPKEKHGLVNGIYGLGNAGTAISTFAAPVLADRYGWSTTIKLYLILLLVFVVINFFLGDRKEKRMKTPLMKEIKAVYKNEKLWLFSMFYFITFGLFVALTVFLPNFLVTNFELTRVDAGIRTAGFIVLCTLMRPVGGWLGDKFKPNYLLMIVFAGLTLSSILLAFSPSIRLYTVGCLSIALCAGIGNGVIFKLVPQYFSKQAGTVNGIVSMMGGLGGFFPPLILSAIHSITGQYSIGFMALSQVALASLILVLWMHYTDKLKVSDEVFRSTGQGILVTDAAGVIKSINPAFTVLTGLTEKEALNQKPSILKSGKQSRAFYDEMWNNIRTSGQWQGEIWNRRKNGEEYLQLLTINTVRDESGDVVRYVGSFSDITPHN</sequence>
<keyword evidence="6" id="KW-0534">Nitrate assimilation</keyword>
<organism evidence="12 13">
    <name type="scientific">Fontibacillus panacisegetis</name>
    <dbReference type="NCBI Taxonomy" id="670482"/>
    <lineage>
        <taxon>Bacteria</taxon>
        <taxon>Bacillati</taxon>
        <taxon>Bacillota</taxon>
        <taxon>Bacilli</taxon>
        <taxon>Bacillales</taxon>
        <taxon>Paenibacillaceae</taxon>
        <taxon>Fontibacillus</taxon>
    </lineage>
</organism>
<comment type="similarity">
    <text evidence="2">Belongs to the major facilitator superfamily. Nitrate/nitrite porter (TC 2.A.1.8) family.</text>
</comment>
<feature type="domain" description="PAS" evidence="9">
    <location>
        <begin position="390"/>
        <end position="429"/>
    </location>
</feature>
<dbReference type="SMART" id="SM00086">
    <property type="entry name" value="PAC"/>
    <property type="match status" value="1"/>
</dbReference>
<dbReference type="STRING" id="670482.SAMN04488542_101116"/>
<keyword evidence="3" id="KW-0813">Transport</keyword>
<dbReference type="SUPFAM" id="SSF103473">
    <property type="entry name" value="MFS general substrate transporter"/>
    <property type="match status" value="1"/>
</dbReference>
<dbReference type="InterPro" id="IPR035965">
    <property type="entry name" value="PAS-like_dom_sf"/>
</dbReference>
<evidence type="ECO:0000256" key="3">
    <source>
        <dbReference type="ARBA" id="ARBA00022448"/>
    </source>
</evidence>
<dbReference type="NCBIfam" id="TIGR00229">
    <property type="entry name" value="sensory_box"/>
    <property type="match status" value="1"/>
</dbReference>
<feature type="transmembrane region" description="Helical" evidence="8">
    <location>
        <begin position="12"/>
        <end position="35"/>
    </location>
</feature>
<dbReference type="PROSITE" id="PS50113">
    <property type="entry name" value="PAC"/>
    <property type="match status" value="1"/>
</dbReference>
<dbReference type="AlphaFoldDB" id="A0A1G7EAE1"/>
<evidence type="ECO:0000259" key="11">
    <source>
        <dbReference type="PROSITE" id="PS50850"/>
    </source>
</evidence>
<evidence type="ECO:0000256" key="2">
    <source>
        <dbReference type="ARBA" id="ARBA00008432"/>
    </source>
</evidence>
<accession>A0A1G7EAE1</accession>
<dbReference type="Pfam" id="PF13426">
    <property type="entry name" value="PAS_9"/>
    <property type="match status" value="1"/>
</dbReference>
<proteinExistence type="inferred from homology"/>
<dbReference type="InterPro" id="IPR001610">
    <property type="entry name" value="PAC"/>
</dbReference>
<dbReference type="PROSITE" id="PS50850">
    <property type="entry name" value="MFS"/>
    <property type="match status" value="1"/>
</dbReference>
<dbReference type="Proteomes" id="UP000198972">
    <property type="component" value="Unassembled WGS sequence"/>
</dbReference>
<keyword evidence="5 8" id="KW-1133">Transmembrane helix</keyword>
<feature type="transmembrane region" description="Helical" evidence="8">
    <location>
        <begin position="75"/>
        <end position="91"/>
    </location>
</feature>
<evidence type="ECO:0000256" key="6">
    <source>
        <dbReference type="ARBA" id="ARBA00023063"/>
    </source>
</evidence>
<protein>
    <submittedName>
        <fullName evidence="12">MFS transporter, NNP family, nitrate/nitrite transporter</fullName>
    </submittedName>
</protein>
<dbReference type="InterPro" id="IPR020846">
    <property type="entry name" value="MFS_dom"/>
</dbReference>
<dbReference type="InterPro" id="IPR000700">
    <property type="entry name" value="PAS-assoc_C"/>
</dbReference>
<evidence type="ECO:0000256" key="8">
    <source>
        <dbReference type="SAM" id="Phobius"/>
    </source>
</evidence>
<dbReference type="InterPro" id="IPR000014">
    <property type="entry name" value="PAS"/>
</dbReference>
<dbReference type="InterPro" id="IPR036259">
    <property type="entry name" value="MFS_trans_sf"/>
</dbReference>
<dbReference type="Gene3D" id="3.30.450.20">
    <property type="entry name" value="PAS domain"/>
    <property type="match status" value="1"/>
</dbReference>
<feature type="transmembrane region" description="Helical" evidence="8">
    <location>
        <begin position="131"/>
        <end position="154"/>
    </location>
</feature>
<dbReference type="InterPro" id="IPR011701">
    <property type="entry name" value="MFS"/>
</dbReference>
<evidence type="ECO:0000256" key="1">
    <source>
        <dbReference type="ARBA" id="ARBA00004651"/>
    </source>
</evidence>
<dbReference type="CDD" id="cd17341">
    <property type="entry name" value="MFS_NRT2_like"/>
    <property type="match status" value="1"/>
</dbReference>
<feature type="transmembrane region" description="Helical" evidence="8">
    <location>
        <begin position="97"/>
        <end position="119"/>
    </location>
</feature>
<dbReference type="GO" id="GO:0005886">
    <property type="term" value="C:plasma membrane"/>
    <property type="evidence" value="ECO:0007669"/>
    <property type="project" value="UniProtKB-SubCell"/>
</dbReference>
<keyword evidence="4 8" id="KW-0812">Transmembrane</keyword>
<feature type="transmembrane region" description="Helical" evidence="8">
    <location>
        <begin position="206"/>
        <end position="230"/>
    </location>
</feature>
<dbReference type="Gene3D" id="1.20.1250.20">
    <property type="entry name" value="MFS general substrate transporter like domains"/>
    <property type="match status" value="2"/>
</dbReference>
<feature type="transmembrane region" description="Helical" evidence="8">
    <location>
        <begin position="271"/>
        <end position="289"/>
    </location>
</feature>
<dbReference type="InterPro" id="IPR044772">
    <property type="entry name" value="NO3_transporter"/>
</dbReference>
<evidence type="ECO:0000313" key="13">
    <source>
        <dbReference type="Proteomes" id="UP000198972"/>
    </source>
</evidence>
<evidence type="ECO:0000256" key="4">
    <source>
        <dbReference type="ARBA" id="ARBA00022692"/>
    </source>
</evidence>
<evidence type="ECO:0000256" key="7">
    <source>
        <dbReference type="ARBA" id="ARBA00023136"/>
    </source>
</evidence>
<feature type="domain" description="PAC" evidence="10">
    <location>
        <begin position="457"/>
        <end position="501"/>
    </location>
</feature>
<feature type="domain" description="Major facilitator superfamily (MFS) profile" evidence="11">
    <location>
        <begin position="9"/>
        <end position="384"/>
    </location>
</feature>
<dbReference type="PROSITE" id="PS50112">
    <property type="entry name" value="PAS"/>
    <property type="match status" value="1"/>
</dbReference>
<evidence type="ECO:0000259" key="9">
    <source>
        <dbReference type="PROSITE" id="PS50112"/>
    </source>
</evidence>
<gene>
    <name evidence="12" type="ORF">SAMN04488542_101116</name>
</gene>
<feature type="transmembrane region" description="Helical" evidence="8">
    <location>
        <begin position="166"/>
        <end position="185"/>
    </location>
</feature>
<dbReference type="Pfam" id="PF07690">
    <property type="entry name" value="MFS_1"/>
    <property type="match status" value="1"/>
</dbReference>
<keyword evidence="13" id="KW-1185">Reference proteome</keyword>
<reference evidence="12 13" key="1">
    <citation type="submission" date="2016-10" db="EMBL/GenBank/DDBJ databases">
        <authorList>
            <person name="de Groot N.N."/>
        </authorList>
    </citation>
    <scope>NUCLEOTIDE SEQUENCE [LARGE SCALE GENOMIC DNA]</scope>
    <source>
        <strain evidence="12 13">DSM 28129</strain>
    </source>
</reference>
<dbReference type="GO" id="GO:0015112">
    <property type="term" value="F:nitrate transmembrane transporter activity"/>
    <property type="evidence" value="ECO:0007669"/>
    <property type="project" value="InterPro"/>
</dbReference>
<evidence type="ECO:0000313" key="12">
    <source>
        <dbReference type="EMBL" id="SDE60426.1"/>
    </source>
</evidence>
<feature type="transmembrane region" description="Helical" evidence="8">
    <location>
        <begin position="242"/>
        <end position="259"/>
    </location>
</feature>
<evidence type="ECO:0000256" key="5">
    <source>
        <dbReference type="ARBA" id="ARBA00022989"/>
    </source>
</evidence>
<evidence type="ECO:0000259" key="10">
    <source>
        <dbReference type="PROSITE" id="PS50113"/>
    </source>
</evidence>
<name>A0A1G7EAE1_9BACL</name>
<dbReference type="EMBL" id="FNBG01000001">
    <property type="protein sequence ID" value="SDE60426.1"/>
    <property type="molecule type" value="Genomic_DNA"/>
</dbReference>
<feature type="transmembrane region" description="Helical" evidence="8">
    <location>
        <begin position="47"/>
        <end position="68"/>
    </location>
</feature>
<dbReference type="PANTHER" id="PTHR23515">
    <property type="entry name" value="HIGH-AFFINITY NITRATE TRANSPORTER 2.3"/>
    <property type="match status" value="1"/>
</dbReference>